<dbReference type="SUPFAM" id="SSF54791">
    <property type="entry name" value="Eukaryotic type KH-domain (KH-domain type I)"/>
    <property type="match status" value="1"/>
</dbReference>
<dbReference type="Pfam" id="PF00013">
    <property type="entry name" value="KH_1"/>
    <property type="match status" value="1"/>
</dbReference>
<dbReference type="PROSITE" id="PS50084">
    <property type="entry name" value="KH_TYPE_1"/>
    <property type="match status" value="1"/>
</dbReference>
<keyword evidence="5" id="KW-1185">Reference proteome</keyword>
<sequence length="927" mass="105848">MTLYSDLVFQHQPLQTVRAVDNNRLIVTIPFNYIHFVKPANVLHESLVSSDWRLIETDAVSAFPFLQALPAGTMVCDNLERMRTVVNHANERYAASGIMTILNEFRGSERKLTVSIIGSYASQREMNEIRLQIFRHYFEITKRRITIDFTKNNYCFTSIGKIKEELTLFLDEVSLYNKCSIYITPSKESSSKVDIVILGSQDCSTVTENKVRLFIDNLNPLSHCDYIEIESLSLLPLIGGTEFSNFKNIVKRTHCHIYLPNLTPELYFNNSLDTELQKPTIYITGLKSLVLLTKYMLSDVIQKISKTPFIKQLSVMPIKRESMILFMEDPEFLKNIMFETGCFISIPSLGFSYPEGTGDIISFQANSIEDVDNAINKFMGFISSFYSAKYEFKMTTSTTADVSKLLSFNDSLSFITNSIVSLAKINDDYVFQVVGRSEGLKQAANPLAQFAPYLEADLVKSTTTYQIELSNKEKDFIAGKKNGKIIKIMNMSSVTIKLLPFTDFNFIVEITCADLMDSILGLGMFEDELPSVLIFNVPESFHRQIIGVGGQTVQTIMRKYNVFIKFSNSFELNEKSDSTRSNSSNFPQSFVRKKNVIIKCPAKNKSQIPLAKIELEKLVEKVMNVNYFCSIVKLTRPQWRLLTSSQLNCNLNANRVKPSNFVTELEKTTNTFIKYPKLDHEEVNQDTVNLEIYGIDDNSKNCCSELIKLLPYEYELKLLKSGIFKELMDTVSNTKRMLTHHRNPLQLEFLNTVIVPLKLLYNVELLFKSNRTTDSVILNFYPDAFGVDWLAKEKMNDEIQQEISKSEKFNQMLENVKIFLKNQKMEITSQSFKTCEFDIITPDQKIEKENVNSKKLSQQGPDINAFSSVYTKTGASFQQPMHPPSTKRATSSEAQHQKGGSRFQQTINTIGPFSTPDFKFTPMSNTY</sequence>
<feature type="compositionally biased region" description="Polar residues" evidence="2">
    <location>
        <begin position="902"/>
        <end position="912"/>
    </location>
</feature>
<dbReference type="GO" id="GO:0003723">
    <property type="term" value="F:RNA binding"/>
    <property type="evidence" value="ECO:0007669"/>
    <property type="project" value="UniProtKB-UniRule"/>
</dbReference>
<gene>
    <name evidence="4" type="ORF">OGATHE_004813</name>
</gene>
<protein>
    <recommendedName>
        <fullName evidence="3">K Homology domain-containing protein</fullName>
    </recommendedName>
</protein>
<feature type="domain" description="K Homology" evidence="3">
    <location>
        <begin position="529"/>
        <end position="620"/>
    </location>
</feature>
<dbReference type="InterPro" id="IPR004088">
    <property type="entry name" value="KH_dom_type_1"/>
</dbReference>
<evidence type="ECO:0000313" key="5">
    <source>
        <dbReference type="Proteomes" id="UP000788993"/>
    </source>
</evidence>
<evidence type="ECO:0000259" key="3">
    <source>
        <dbReference type="SMART" id="SM00322"/>
    </source>
</evidence>
<dbReference type="SMART" id="SM00322">
    <property type="entry name" value="KH"/>
    <property type="match status" value="2"/>
</dbReference>
<comment type="caution">
    <text evidence="4">The sequence shown here is derived from an EMBL/GenBank/DDBJ whole genome shotgun (WGS) entry which is preliminary data.</text>
</comment>
<name>A0A9P8P1P2_9ASCO</name>
<dbReference type="InterPro" id="IPR036612">
    <property type="entry name" value="KH_dom_type_1_sf"/>
</dbReference>
<accession>A0A9P8P1P2</accession>
<evidence type="ECO:0000313" key="4">
    <source>
        <dbReference type="EMBL" id="KAH3663237.1"/>
    </source>
</evidence>
<reference evidence="4" key="2">
    <citation type="submission" date="2021-01" db="EMBL/GenBank/DDBJ databases">
        <authorList>
            <person name="Schikora-Tamarit M.A."/>
        </authorList>
    </citation>
    <scope>NUCLEOTIDE SEQUENCE</scope>
    <source>
        <strain evidence="4">NCAIM Y.01608</strain>
    </source>
</reference>
<reference evidence="4" key="1">
    <citation type="journal article" date="2021" name="Open Biol.">
        <title>Shared evolutionary footprints suggest mitochondrial oxidative damage underlies multiple complex I losses in fungi.</title>
        <authorList>
            <person name="Schikora-Tamarit M.A."/>
            <person name="Marcet-Houben M."/>
            <person name="Nosek J."/>
            <person name="Gabaldon T."/>
        </authorList>
    </citation>
    <scope>NUCLEOTIDE SEQUENCE</scope>
    <source>
        <strain evidence="4">NCAIM Y.01608</strain>
    </source>
</reference>
<dbReference type="Proteomes" id="UP000788993">
    <property type="component" value="Unassembled WGS sequence"/>
</dbReference>
<dbReference type="AlphaFoldDB" id="A0A9P8P1P2"/>
<evidence type="ECO:0000256" key="2">
    <source>
        <dbReference type="SAM" id="MobiDB-lite"/>
    </source>
</evidence>
<organism evidence="4 5">
    <name type="scientific">Ogataea polymorpha</name>
    <dbReference type="NCBI Taxonomy" id="460523"/>
    <lineage>
        <taxon>Eukaryota</taxon>
        <taxon>Fungi</taxon>
        <taxon>Dikarya</taxon>
        <taxon>Ascomycota</taxon>
        <taxon>Saccharomycotina</taxon>
        <taxon>Pichiomycetes</taxon>
        <taxon>Pichiales</taxon>
        <taxon>Pichiaceae</taxon>
        <taxon>Ogataea</taxon>
    </lineage>
</organism>
<dbReference type="EMBL" id="JAEUBD010001266">
    <property type="protein sequence ID" value="KAH3663237.1"/>
    <property type="molecule type" value="Genomic_DNA"/>
</dbReference>
<proteinExistence type="predicted"/>
<evidence type="ECO:0000256" key="1">
    <source>
        <dbReference type="PROSITE-ProRule" id="PRU00117"/>
    </source>
</evidence>
<dbReference type="InterPro" id="IPR004087">
    <property type="entry name" value="KH_dom"/>
</dbReference>
<dbReference type="Gene3D" id="3.30.1370.10">
    <property type="entry name" value="K Homology domain, type 1"/>
    <property type="match status" value="1"/>
</dbReference>
<feature type="region of interest" description="Disordered" evidence="2">
    <location>
        <begin position="874"/>
        <end position="917"/>
    </location>
</feature>
<keyword evidence="1" id="KW-0694">RNA-binding</keyword>
<feature type="domain" description="K Homology" evidence="3">
    <location>
        <begin position="221"/>
        <end position="302"/>
    </location>
</feature>